<dbReference type="GO" id="GO:0004252">
    <property type="term" value="F:serine-type endopeptidase activity"/>
    <property type="evidence" value="ECO:0007669"/>
    <property type="project" value="InterPro"/>
</dbReference>
<keyword evidence="12" id="KW-1185">Reference proteome</keyword>
<dbReference type="PANTHER" id="PTHR43731">
    <property type="entry name" value="RHOMBOID PROTEASE"/>
    <property type="match status" value="1"/>
</dbReference>
<evidence type="ECO:0000256" key="2">
    <source>
        <dbReference type="ARBA" id="ARBA00009045"/>
    </source>
</evidence>
<evidence type="ECO:0000256" key="4">
    <source>
        <dbReference type="ARBA" id="ARBA00022692"/>
    </source>
</evidence>
<evidence type="ECO:0000256" key="5">
    <source>
        <dbReference type="ARBA" id="ARBA00022801"/>
    </source>
</evidence>
<feature type="transmembrane region" description="Helical" evidence="9">
    <location>
        <begin position="250"/>
        <end position="275"/>
    </location>
</feature>
<dbReference type="InterPro" id="IPR050925">
    <property type="entry name" value="Rhomboid_protease_S54"/>
</dbReference>
<comment type="subcellular location">
    <subcellularLocation>
        <location evidence="1">Membrane</location>
        <topology evidence="1">Multi-pass membrane protein</topology>
    </subcellularLocation>
</comment>
<evidence type="ECO:0000313" key="11">
    <source>
        <dbReference type="EnsemblPlants" id="AUR62021531-RA:cds"/>
    </source>
</evidence>
<evidence type="ECO:0000256" key="3">
    <source>
        <dbReference type="ARBA" id="ARBA00022670"/>
    </source>
</evidence>
<dbReference type="EnsemblPlants" id="AUR62021531-RA">
    <property type="protein sequence ID" value="AUR62021531-RA:cds"/>
    <property type="gene ID" value="AUR62021531"/>
</dbReference>
<feature type="transmembrane region" description="Helical" evidence="9">
    <location>
        <begin position="313"/>
        <end position="333"/>
    </location>
</feature>
<evidence type="ECO:0000256" key="8">
    <source>
        <dbReference type="ARBA" id="ARBA00023136"/>
    </source>
</evidence>
<name>A0A803M0P9_CHEQI</name>
<keyword evidence="3" id="KW-0645">Protease</keyword>
<evidence type="ECO:0000259" key="10">
    <source>
        <dbReference type="Pfam" id="PF01694"/>
    </source>
</evidence>
<dbReference type="PANTHER" id="PTHR43731:SF14">
    <property type="entry name" value="PRESENILIN-ASSOCIATED RHOMBOID-LIKE PROTEIN, MITOCHONDRIAL"/>
    <property type="match status" value="1"/>
</dbReference>
<feature type="transmembrane region" description="Helical" evidence="9">
    <location>
        <begin position="185"/>
        <end position="204"/>
    </location>
</feature>
<feature type="transmembrane region" description="Helical" evidence="9">
    <location>
        <begin position="211"/>
        <end position="230"/>
    </location>
</feature>
<comment type="similarity">
    <text evidence="2">Belongs to the peptidase S54 family.</text>
</comment>
<evidence type="ECO:0000256" key="9">
    <source>
        <dbReference type="SAM" id="Phobius"/>
    </source>
</evidence>
<dbReference type="AlphaFoldDB" id="A0A803M0P9"/>
<dbReference type="SUPFAM" id="SSF144091">
    <property type="entry name" value="Rhomboid-like"/>
    <property type="match status" value="1"/>
</dbReference>
<dbReference type="GO" id="GO:0016020">
    <property type="term" value="C:membrane"/>
    <property type="evidence" value="ECO:0007669"/>
    <property type="project" value="UniProtKB-SubCell"/>
</dbReference>
<evidence type="ECO:0000256" key="1">
    <source>
        <dbReference type="ARBA" id="ARBA00004141"/>
    </source>
</evidence>
<keyword evidence="5" id="KW-0378">Hydrolase</keyword>
<keyword evidence="4 9" id="KW-0812">Transmembrane</keyword>
<dbReference type="OMA" id="HINMEHI"/>
<protein>
    <recommendedName>
        <fullName evidence="10">Peptidase S54 rhomboid domain-containing protein</fullName>
    </recommendedName>
</protein>
<dbReference type="Proteomes" id="UP000596660">
    <property type="component" value="Unplaced"/>
</dbReference>
<accession>A0A803M0P9</accession>
<feature type="domain" description="Peptidase S54 rhomboid" evidence="10">
    <location>
        <begin position="167"/>
        <end position="329"/>
    </location>
</feature>
<feature type="transmembrane region" description="Helical" evidence="9">
    <location>
        <begin position="130"/>
        <end position="148"/>
    </location>
</feature>
<dbReference type="Pfam" id="PF01694">
    <property type="entry name" value="Rhomboid"/>
    <property type="match status" value="1"/>
</dbReference>
<dbReference type="InterPro" id="IPR035952">
    <property type="entry name" value="Rhomboid-like_sf"/>
</dbReference>
<reference evidence="11" key="2">
    <citation type="submission" date="2021-03" db="UniProtKB">
        <authorList>
            <consortium name="EnsemblPlants"/>
        </authorList>
    </citation>
    <scope>IDENTIFICATION</scope>
</reference>
<organism evidence="11 12">
    <name type="scientific">Chenopodium quinoa</name>
    <name type="common">Quinoa</name>
    <dbReference type="NCBI Taxonomy" id="63459"/>
    <lineage>
        <taxon>Eukaryota</taxon>
        <taxon>Viridiplantae</taxon>
        <taxon>Streptophyta</taxon>
        <taxon>Embryophyta</taxon>
        <taxon>Tracheophyta</taxon>
        <taxon>Spermatophyta</taxon>
        <taxon>Magnoliopsida</taxon>
        <taxon>eudicotyledons</taxon>
        <taxon>Gunneridae</taxon>
        <taxon>Pentapetalae</taxon>
        <taxon>Caryophyllales</taxon>
        <taxon>Chenopodiaceae</taxon>
        <taxon>Chenopodioideae</taxon>
        <taxon>Atripliceae</taxon>
        <taxon>Chenopodium</taxon>
    </lineage>
</organism>
<dbReference type="Gramene" id="AUR62021531-RA">
    <property type="protein sequence ID" value="AUR62021531-RA:cds"/>
    <property type="gene ID" value="AUR62021531"/>
</dbReference>
<evidence type="ECO:0000256" key="6">
    <source>
        <dbReference type="ARBA" id="ARBA00022946"/>
    </source>
</evidence>
<sequence>MRKQLLSLKFIAEKLHKSLSTPTNFHYSNPFHSISNPINNNGSHLLNSHPSSLLSPYHQWRSSTINGFLKNPVLSKHFVSRAQFKGSIKSFLGSRVGFLTTHFSKIKGPIQQRGWSSWTPGYSGYSSDSVVYGLIFANAAIFLLWRVLPRDFMFRNFTISVDNIKSGRIHTLLTSAFSHINMEHIGSNMLGLYFFGSSIGSVFGPEYLLKLYVAGAVVGSIFYLVHHAYLANSYEGTFRRDPSRTPGLIIATYLVYEKGMGASGAVNAILLLDIFLFPRKTIMFDFFIPVPAILLGVFLVGKDVLRILEGDQNISGSAHLGGAVVAAVAWLRVTRKLRF</sequence>
<feature type="transmembrane region" description="Helical" evidence="9">
    <location>
        <begin position="282"/>
        <end position="301"/>
    </location>
</feature>
<dbReference type="GO" id="GO:0006508">
    <property type="term" value="P:proteolysis"/>
    <property type="evidence" value="ECO:0007669"/>
    <property type="project" value="UniProtKB-KW"/>
</dbReference>
<evidence type="ECO:0000313" key="12">
    <source>
        <dbReference type="Proteomes" id="UP000596660"/>
    </source>
</evidence>
<dbReference type="InterPro" id="IPR022764">
    <property type="entry name" value="Peptidase_S54_rhomboid_dom"/>
</dbReference>
<keyword evidence="7 9" id="KW-1133">Transmembrane helix</keyword>
<dbReference type="Gene3D" id="1.20.1540.10">
    <property type="entry name" value="Rhomboid-like"/>
    <property type="match status" value="1"/>
</dbReference>
<reference evidence="11" key="1">
    <citation type="journal article" date="2017" name="Nature">
        <title>The genome of Chenopodium quinoa.</title>
        <authorList>
            <person name="Jarvis D.E."/>
            <person name="Ho Y.S."/>
            <person name="Lightfoot D.J."/>
            <person name="Schmoeckel S.M."/>
            <person name="Li B."/>
            <person name="Borm T.J.A."/>
            <person name="Ohyanagi H."/>
            <person name="Mineta K."/>
            <person name="Michell C.T."/>
            <person name="Saber N."/>
            <person name="Kharbatia N.M."/>
            <person name="Rupper R.R."/>
            <person name="Sharp A.R."/>
            <person name="Dally N."/>
            <person name="Boughton B.A."/>
            <person name="Woo Y.H."/>
            <person name="Gao G."/>
            <person name="Schijlen E.G.W.M."/>
            <person name="Guo X."/>
            <person name="Momin A.A."/>
            <person name="Negrao S."/>
            <person name="Al-Babili S."/>
            <person name="Gehring C."/>
            <person name="Roessner U."/>
            <person name="Jung C."/>
            <person name="Murphy K."/>
            <person name="Arold S.T."/>
            <person name="Gojobori T."/>
            <person name="van der Linden C.G."/>
            <person name="van Loo E.N."/>
            <person name="Jellen E.N."/>
            <person name="Maughan P.J."/>
            <person name="Tester M."/>
        </authorList>
    </citation>
    <scope>NUCLEOTIDE SEQUENCE [LARGE SCALE GENOMIC DNA]</scope>
    <source>
        <strain evidence="11">cv. PI 614886</strain>
    </source>
</reference>
<proteinExistence type="inferred from homology"/>
<dbReference type="FunFam" id="1.20.1540.10:FF:000018">
    <property type="entry name" value="RHOMBOID-like protein 12, mitochondrial"/>
    <property type="match status" value="1"/>
</dbReference>
<evidence type="ECO:0000256" key="7">
    <source>
        <dbReference type="ARBA" id="ARBA00022989"/>
    </source>
</evidence>
<keyword evidence="8 9" id="KW-0472">Membrane</keyword>
<keyword evidence="6" id="KW-0809">Transit peptide</keyword>